<evidence type="ECO:0000256" key="2">
    <source>
        <dbReference type="SAM" id="MobiDB-lite"/>
    </source>
</evidence>
<dbReference type="GeneID" id="76152928"/>
<dbReference type="PANTHER" id="PTHR11960:SF18">
    <property type="entry name" value="EUKARYOTIC TRANSLATION INITIATION FACTOR 4E HOMOLOGOUS PROTEIN, ISOFORM B"/>
    <property type="match status" value="1"/>
</dbReference>
<feature type="region of interest" description="Disordered" evidence="2">
    <location>
        <begin position="124"/>
        <end position="170"/>
    </location>
</feature>
<feature type="compositionally biased region" description="Polar residues" evidence="2">
    <location>
        <begin position="456"/>
        <end position="465"/>
    </location>
</feature>
<evidence type="ECO:0000313" key="3">
    <source>
        <dbReference type="EMBL" id="KAI5949054.1"/>
    </source>
</evidence>
<dbReference type="GO" id="GO:0003743">
    <property type="term" value="F:translation initiation factor activity"/>
    <property type="evidence" value="ECO:0007669"/>
    <property type="project" value="UniProtKB-KW"/>
</dbReference>
<name>A0AAD5BB55_9ASCO</name>
<organism evidence="3 4">
    <name type="scientific">Candida theae</name>
    <dbReference type="NCBI Taxonomy" id="1198502"/>
    <lineage>
        <taxon>Eukaryota</taxon>
        <taxon>Fungi</taxon>
        <taxon>Dikarya</taxon>
        <taxon>Ascomycota</taxon>
        <taxon>Saccharomycotina</taxon>
        <taxon>Pichiomycetes</taxon>
        <taxon>Debaryomycetaceae</taxon>
        <taxon>Candida/Lodderomyces clade</taxon>
        <taxon>Candida</taxon>
    </lineage>
</organism>
<dbReference type="RefSeq" id="XP_051606564.1">
    <property type="nucleotide sequence ID" value="XM_051754440.1"/>
</dbReference>
<dbReference type="GO" id="GO:0016281">
    <property type="term" value="C:eukaryotic translation initiation factor 4F complex"/>
    <property type="evidence" value="ECO:0007669"/>
    <property type="project" value="TreeGrafter"/>
</dbReference>
<feature type="region of interest" description="Disordered" evidence="2">
    <location>
        <begin position="1"/>
        <end position="84"/>
    </location>
</feature>
<dbReference type="Pfam" id="PF01652">
    <property type="entry name" value="IF4E"/>
    <property type="match status" value="1"/>
</dbReference>
<proteinExistence type="inferred from homology"/>
<keyword evidence="1" id="KW-0396">Initiation factor</keyword>
<accession>A0AAD5BB55</accession>
<dbReference type="Gene3D" id="3.30.760.10">
    <property type="entry name" value="RNA Cap, Translation Initiation Factor Eif4e"/>
    <property type="match status" value="1"/>
</dbReference>
<protein>
    <submittedName>
        <fullName evidence="3">Uncharacterized protein</fullName>
    </submittedName>
</protein>
<keyword evidence="4" id="KW-1185">Reference proteome</keyword>
<dbReference type="AlphaFoldDB" id="A0AAD5BB55"/>
<dbReference type="EMBL" id="JAIHNG010000165">
    <property type="protein sequence ID" value="KAI5949054.1"/>
    <property type="molecule type" value="Genomic_DNA"/>
</dbReference>
<dbReference type="Proteomes" id="UP001204833">
    <property type="component" value="Unassembled WGS sequence"/>
</dbReference>
<feature type="compositionally biased region" description="Low complexity" evidence="2">
    <location>
        <begin position="154"/>
        <end position="167"/>
    </location>
</feature>
<dbReference type="SUPFAM" id="SSF55418">
    <property type="entry name" value="eIF4e-like"/>
    <property type="match status" value="1"/>
</dbReference>
<dbReference type="InterPro" id="IPR001040">
    <property type="entry name" value="TIF_eIF_4E"/>
</dbReference>
<keyword evidence="1" id="KW-0648">Protein biosynthesis</keyword>
<dbReference type="InterPro" id="IPR019770">
    <property type="entry name" value="TIF_eIF_4E_CS"/>
</dbReference>
<dbReference type="GO" id="GO:0000340">
    <property type="term" value="F:RNA 7-methylguanosine cap binding"/>
    <property type="evidence" value="ECO:0007669"/>
    <property type="project" value="TreeGrafter"/>
</dbReference>
<evidence type="ECO:0000313" key="4">
    <source>
        <dbReference type="Proteomes" id="UP001204833"/>
    </source>
</evidence>
<keyword evidence="1" id="KW-0694">RNA-binding</keyword>
<gene>
    <name evidence="3" type="ORF">KGF57_004884</name>
</gene>
<comment type="similarity">
    <text evidence="1">Belongs to the eukaryotic initiation factor 4E family.</text>
</comment>
<reference evidence="3 4" key="1">
    <citation type="journal article" date="2022" name="DNA Res.">
        <title>Genome analysis of five recently described species of the CUG-Ser clade uncovers Candida theae as a new hybrid lineage with pathogenic potential in the Candida parapsilosis species complex.</title>
        <authorList>
            <person name="Mixao V."/>
            <person name="Del Olmo V."/>
            <person name="Hegedusova E."/>
            <person name="Saus E."/>
            <person name="Pryszcz L."/>
            <person name="Cillingova A."/>
            <person name="Nosek J."/>
            <person name="Gabaldon T."/>
        </authorList>
    </citation>
    <scope>NUCLEOTIDE SEQUENCE [LARGE SCALE GENOMIC DNA]</scope>
    <source>
        <strain evidence="3 4">CBS 12239</strain>
    </source>
</reference>
<feature type="compositionally biased region" description="Low complexity" evidence="2">
    <location>
        <begin position="51"/>
        <end position="82"/>
    </location>
</feature>
<dbReference type="InterPro" id="IPR023398">
    <property type="entry name" value="TIF_eIF4e-like"/>
</dbReference>
<comment type="caution">
    <text evidence="3">The sequence shown here is derived from an EMBL/GenBank/DDBJ whole genome shotgun (WGS) entry which is preliminary data.</text>
</comment>
<sequence>MSDNLKRAESLFNRIMNQNADSSASSSPSSTPVQSFQTSFPPRSKFHHQHQSSNSSQVSDSVNFGSGQSSQPQSQHHTSSQQLANLPKLDVAKLTEEALATVSENDHVLPYCWTVWHHLRKKKQQQQQQGSVTITTEDAETVASTTTTKDDDSTSLQSQSQSQSQEQPGVDTYLQTTNRLQFTDLNNNSTTISHIASIEQMWTMLTSIKTSFNLNVGTEFLIFKIGVNPVWEDPLNAKGGRWIFRFSRRTQDYHHSSKRNVATDGPSAQLSVEKMRKRSALIWERIVIKILTGNFIPATHAPDLQNVLNNDICGIVLSVRKEEDIISVWNSNLNFKKQSQQSQQSSGVDAKKPLTPFQARRIICDAILRVIRECDEILLGADSIKTVDSGSNERVGGVGFEYRLHVESPSNMDNKGERKGRYGGGKYSRSNNSNNHHQSQQQQHQHHHQHNGSGSTESGDVINTD</sequence>
<evidence type="ECO:0000256" key="1">
    <source>
        <dbReference type="RuleBase" id="RU004374"/>
    </source>
</evidence>
<feature type="compositionally biased region" description="Low complexity" evidence="2">
    <location>
        <begin position="427"/>
        <end position="443"/>
    </location>
</feature>
<feature type="region of interest" description="Disordered" evidence="2">
    <location>
        <begin position="408"/>
        <end position="465"/>
    </location>
</feature>
<feature type="compositionally biased region" description="Low complexity" evidence="2">
    <location>
        <begin position="22"/>
        <end position="40"/>
    </location>
</feature>
<dbReference type="PANTHER" id="PTHR11960">
    <property type="entry name" value="EUKARYOTIC TRANSLATION INITIATION FACTOR 4E RELATED"/>
    <property type="match status" value="1"/>
</dbReference>
<dbReference type="PROSITE" id="PS00813">
    <property type="entry name" value="IF4E"/>
    <property type="match status" value="1"/>
</dbReference>